<dbReference type="CDD" id="cd00093">
    <property type="entry name" value="HTH_XRE"/>
    <property type="match status" value="1"/>
</dbReference>
<dbReference type="InterPro" id="IPR010982">
    <property type="entry name" value="Lambda_DNA-bd_dom_sf"/>
</dbReference>
<dbReference type="KEGG" id="ptan:CRYO30217_03497"/>
<gene>
    <name evidence="3" type="ORF">CRYO30217_03497</name>
</gene>
<proteinExistence type="predicted"/>
<evidence type="ECO:0000256" key="1">
    <source>
        <dbReference type="ARBA" id="ARBA00023125"/>
    </source>
</evidence>
<dbReference type="PANTHER" id="PTHR46558">
    <property type="entry name" value="TRACRIPTIONAL REGULATORY PROTEIN-RELATED-RELATED"/>
    <property type="match status" value="1"/>
</dbReference>
<protein>
    <recommendedName>
        <fullName evidence="2">HTH cro/C1-type domain-containing protein</fullName>
    </recommendedName>
</protein>
<dbReference type="CDD" id="cd06462">
    <property type="entry name" value="Peptidase_S24_S26"/>
    <property type="match status" value="1"/>
</dbReference>
<dbReference type="PROSITE" id="PS50943">
    <property type="entry name" value="HTH_CROC1"/>
    <property type="match status" value="1"/>
</dbReference>
<evidence type="ECO:0000313" key="4">
    <source>
        <dbReference type="Proteomes" id="UP000683507"/>
    </source>
</evidence>
<dbReference type="Pfam" id="PF01381">
    <property type="entry name" value="HTH_3"/>
    <property type="match status" value="1"/>
</dbReference>
<dbReference type="EMBL" id="OU015584">
    <property type="protein sequence ID" value="CAG5087495.1"/>
    <property type="molecule type" value="Genomic_DNA"/>
</dbReference>
<dbReference type="Gene3D" id="1.10.260.40">
    <property type="entry name" value="lambda repressor-like DNA-binding domains"/>
    <property type="match status" value="1"/>
</dbReference>
<dbReference type="SMART" id="SM00530">
    <property type="entry name" value="HTH_XRE"/>
    <property type="match status" value="1"/>
</dbReference>
<feature type="domain" description="HTH cro/C1-type" evidence="2">
    <location>
        <begin position="8"/>
        <end position="63"/>
    </location>
</feature>
<dbReference type="SUPFAM" id="SSF47413">
    <property type="entry name" value="lambda repressor-like DNA-binding domains"/>
    <property type="match status" value="1"/>
</dbReference>
<evidence type="ECO:0000313" key="3">
    <source>
        <dbReference type="EMBL" id="CAG5087495.1"/>
    </source>
</evidence>
<dbReference type="Pfam" id="PF00717">
    <property type="entry name" value="Peptidase_S24"/>
    <property type="match status" value="1"/>
</dbReference>
<keyword evidence="1" id="KW-0238">DNA-binding</keyword>
<dbReference type="InterPro" id="IPR036286">
    <property type="entry name" value="LexA/Signal_pep-like_sf"/>
</dbReference>
<keyword evidence="4" id="KW-1185">Reference proteome</keyword>
<dbReference type="Gene3D" id="2.10.109.10">
    <property type="entry name" value="Umud Fragment, subunit A"/>
    <property type="match status" value="1"/>
</dbReference>
<accession>A0A916JRI3</accession>
<name>A0A916JRI3_9FLAO</name>
<sequence length="231" mass="26812">MSLIVENMKFLRKHFKNLTQYEISDKIAVSRSRYASYETGRIEVPIDVLIRLSKFYNITIDVMLKVDLTTVSLEHLMKLDNNRILLPLKMDDEGNDNYIELIPQRASAGYLEGYADAEYIENLDAFTLPFLTTGKHRAFQIQGDSMLPLQSGSYVVGKLVERMADLKKEKTYVVLTRNEGCTYKRVIPHPRKKTLELIPDNPNYEKFEVPYHDVLEMWEFACAIETSDMKN</sequence>
<dbReference type="SUPFAM" id="SSF51306">
    <property type="entry name" value="LexA/Signal peptidase"/>
    <property type="match status" value="1"/>
</dbReference>
<dbReference type="Proteomes" id="UP000683507">
    <property type="component" value="Chromosome"/>
</dbReference>
<dbReference type="InterPro" id="IPR015927">
    <property type="entry name" value="Peptidase_S24_S26A/B/C"/>
</dbReference>
<dbReference type="AlphaFoldDB" id="A0A916JRI3"/>
<dbReference type="PANTHER" id="PTHR46558:SF11">
    <property type="entry name" value="HTH-TYPE TRANSCRIPTIONAL REGULATOR XRE"/>
    <property type="match status" value="1"/>
</dbReference>
<evidence type="ECO:0000259" key="2">
    <source>
        <dbReference type="PROSITE" id="PS50943"/>
    </source>
</evidence>
<dbReference type="GO" id="GO:0003677">
    <property type="term" value="F:DNA binding"/>
    <property type="evidence" value="ECO:0007669"/>
    <property type="project" value="UniProtKB-KW"/>
</dbReference>
<reference evidence="3" key="1">
    <citation type="submission" date="2021-04" db="EMBL/GenBank/DDBJ databases">
        <authorList>
            <person name="Rodrigo-Torres L."/>
            <person name="Arahal R. D."/>
            <person name="Lucena T."/>
        </authorList>
    </citation>
    <scope>NUCLEOTIDE SEQUENCE</scope>
    <source>
        <strain evidence="3">AS29M-1</strain>
    </source>
</reference>
<dbReference type="InterPro" id="IPR001387">
    <property type="entry name" value="Cro/C1-type_HTH"/>
</dbReference>
<dbReference type="RefSeq" id="WP_258543669.1">
    <property type="nucleotide sequence ID" value="NZ_OU015584.1"/>
</dbReference>
<organism evidence="3 4">
    <name type="scientific">Parvicella tangerina</name>
    <dbReference type="NCBI Taxonomy" id="2829795"/>
    <lineage>
        <taxon>Bacteria</taxon>
        <taxon>Pseudomonadati</taxon>
        <taxon>Bacteroidota</taxon>
        <taxon>Flavobacteriia</taxon>
        <taxon>Flavobacteriales</taxon>
        <taxon>Parvicellaceae</taxon>
        <taxon>Parvicella</taxon>
    </lineage>
</organism>